<dbReference type="EMBL" id="AP024355">
    <property type="protein sequence ID" value="BCR05791.1"/>
    <property type="molecule type" value="Genomic_DNA"/>
</dbReference>
<reference evidence="2 3" key="1">
    <citation type="journal article" date="2016" name="C (Basel)">
        <title>Selective Growth of and Electricity Production by Marine Exoelectrogenic Bacteria in Self-Aggregated Hydrogel of Microbially Reduced Graphene Oxide.</title>
        <authorList>
            <person name="Yoshida N."/>
            <person name="Goto Y."/>
            <person name="Miyata Y."/>
        </authorList>
    </citation>
    <scope>NUCLEOTIDE SEQUENCE [LARGE SCALE GENOMIC DNA]</scope>
    <source>
        <strain evidence="2 3">NIT-T3</strain>
    </source>
</reference>
<keyword evidence="3" id="KW-1185">Reference proteome</keyword>
<reference evidence="2 3" key="2">
    <citation type="journal article" date="2021" name="Int. J. Syst. Evol. Microbiol.">
        <title>Isolation and Polyphasic Characterization of Desulfuromonas versatilis sp. Nov., an Electrogenic Bacteria Capable of Versatile Metabolism Isolated from a Graphene Oxide-Reducing Enrichment Culture.</title>
        <authorList>
            <person name="Xie L."/>
            <person name="Yoshida N."/>
            <person name="Ishii S."/>
            <person name="Meng L."/>
        </authorList>
    </citation>
    <scope>NUCLEOTIDE SEQUENCE [LARGE SCALE GENOMIC DNA]</scope>
    <source>
        <strain evidence="2 3">NIT-T3</strain>
    </source>
</reference>
<proteinExistence type="predicted"/>
<evidence type="ECO:0000313" key="2">
    <source>
        <dbReference type="EMBL" id="BCR05791.1"/>
    </source>
</evidence>
<sequence>MINAEFISPNDARWSKFLGQTRHDFYHLPEYVRFAANYEGGEPMAFWAEDQGACCLIPLVRRHLPAFLKAPAAWTDACSPYGYPSPLLAGEPARRLDHFLPAFRELCGQSGIVSIFLRLHPLLPLSLERAADFGRLVQHGDTVFIDLLQSSEEIWRQTRKNHRTDINKLLRTGFEALINDWSLARDFKRVYRQTMQRVGATDYYQFSDAYFDGLKEALSEKLNLCSVLSPTGEVAAAGLFTTCKGIVEFHLAGTEEKYLSHAPTKLMFDFVRRWGKDLGSEVFHLGGGVGGEIDPLYHFKAGFSKFRSPFFTLRLVQDAQGYQELCSRARGGVATGSAGGEDFFPCYRKGIRVS</sequence>
<gene>
    <name evidence="2" type="ORF">DESUT3_28600</name>
</gene>
<dbReference type="Proteomes" id="UP001319827">
    <property type="component" value="Chromosome"/>
</dbReference>
<name>A0ABN6E076_9BACT</name>
<protein>
    <recommendedName>
        <fullName evidence="1">BioF2-like acetyltransferase domain-containing protein</fullName>
    </recommendedName>
</protein>
<dbReference type="Pfam" id="PF13480">
    <property type="entry name" value="Acetyltransf_6"/>
    <property type="match status" value="1"/>
</dbReference>
<feature type="domain" description="BioF2-like acetyltransferase" evidence="1">
    <location>
        <begin position="156"/>
        <end position="288"/>
    </location>
</feature>
<dbReference type="Gene3D" id="3.40.630.30">
    <property type="match status" value="1"/>
</dbReference>
<evidence type="ECO:0000259" key="1">
    <source>
        <dbReference type="Pfam" id="PF13480"/>
    </source>
</evidence>
<dbReference type="SUPFAM" id="SSF55729">
    <property type="entry name" value="Acyl-CoA N-acyltransferases (Nat)"/>
    <property type="match status" value="1"/>
</dbReference>
<organism evidence="2 3">
    <name type="scientific">Desulfuromonas versatilis</name>
    <dbReference type="NCBI Taxonomy" id="2802975"/>
    <lineage>
        <taxon>Bacteria</taxon>
        <taxon>Pseudomonadati</taxon>
        <taxon>Thermodesulfobacteriota</taxon>
        <taxon>Desulfuromonadia</taxon>
        <taxon>Desulfuromonadales</taxon>
        <taxon>Desulfuromonadaceae</taxon>
        <taxon>Desulfuromonas</taxon>
    </lineage>
</organism>
<evidence type="ECO:0000313" key="3">
    <source>
        <dbReference type="Proteomes" id="UP001319827"/>
    </source>
</evidence>
<dbReference type="InterPro" id="IPR016181">
    <property type="entry name" value="Acyl_CoA_acyltransferase"/>
</dbReference>
<dbReference type="InterPro" id="IPR038740">
    <property type="entry name" value="BioF2-like_GNAT_dom"/>
</dbReference>
<accession>A0ABN6E076</accession>